<organism evidence="3 4">
    <name type="scientific">Lyophyllum shimeji</name>
    <name type="common">Hon-shimeji</name>
    <name type="synonym">Tricholoma shimeji</name>
    <dbReference type="NCBI Taxonomy" id="47721"/>
    <lineage>
        <taxon>Eukaryota</taxon>
        <taxon>Fungi</taxon>
        <taxon>Dikarya</taxon>
        <taxon>Basidiomycota</taxon>
        <taxon>Agaricomycotina</taxon>
        <taxon>Agaricomycetes</taxon>
        <taxon>Agaricomycetidae</taxon>
        <taxon>Agaricales</taxon>
        <taxon>Tricholomatineae</taxon>
        <taxon>Lyophyllaceae</taxon>
        <taxon>Lyophyllum</taxon>
    </lineage>
</organism>
<dbReference type="AlphaFoldDB" id="A0A9P3USW6"/>
<dbReference type="InterPro" id="IPR036875">
    <property type="entry name" value="Znf_CCHC_sf"/>
</dbReference>
<sequence>MMSGPSLCQPVPTAYNPAALADHTRLQQHLLRTERTVLIEVASGDATAPADRSPTGNHTVRETLNKRLAELDQDDFLFEGGLVAEDGELPEDARTQIRGITPLKSGAYLLEFNFAEGATRFRTYARNPALCFPSSILGQWAVIKEKAHTLIFRFVSCGGMFDPSNRDHLDELEQDNNLLEGAIVSASWLKRADHRSLKQTVASLKVVCSSAEAANHLLQSRVFVAGHLITIRKDVQEPTRCNKCQHYGHIRNTCKNEERCPSCASSDHTTAECSISFTPRCMSCGPNSTHASSSRSCPIFKRLCDDLDHRFPENSMPFFPTGEAWTGPPPHPNRPHLQQRAPRRTHPPSRATRIVLTMTFLPLPSPPLRRQSTLDNFGYSATTSSQLQHRRRTGSVPSQ</sequence>
<reference evidence="3" key="1">
    <citation type="submission" date="2022-07" db="EMBL/GenBank/DDBJ databases">
        <title>The genome of Lyophyllum shimeji provides insight into the initial evolution of ectomycorrhizal fungal genome.</title>
        <authorList>
            <person name="Kobayashi Y."/>
            <person name="Shibata T."/>
            <person name="Hirakawa H."/>
            <person name="Shigenobu S."/>
            <person name="Nishiyama T."/>
            <person name="Yamada A."/>
            <person name="Hasebe M."/>
            <person name="Kawaguchi M."/>
        </authorList>
    </citation>
    <scope>NUCLEOTIDE SEQUENCE</scope>
    <source>
        <strain evidence="3">AT787</strain>
    </source>
</reference>
<feature type="region of interest" description="Disordered" evidence="2">
    <location>
        <begin position="320"/>
        <end position="350"/>
    </location>
</feature>
<dbReference type="Proteomes" id="UP001063166">
    <property type="component" value="Unassembled WGS sequence"/>
</dbReference>
<comment type="caution">
    <text evidence="3">The sequence shown here is derived from an EMBL/GenBank/DDBJ whole genome shotgun (WGS) entry which is preliminary data.</text>
</comment>
<dbReference type="GO" id="GO:0006397">
    <property type="term" value="P:mRNA processing"/>
    <property type="evidence" value="ECO:0007669"/>
    <property type="project" value="UniProtKB-KW"/>
</dbReference>
<dbReference type="EMBL" id="BRPK01000012">
    <property type="protein sequence ID" value="GLB42955.1"/>
    <property type="molecule type" value="Genomic_DNA"/>
</dbReference>
<evidence type="ECO:0000256" key="1">
    <source>
        <dbReference type="ARBA" id="ARBA00022664"/>
    </source>
</evidence>
<gene>
    <name evidence="3" type="ORF">LshimejAT787_1204040</name>
</gene>
<name>A0A9P3USW6_LYOSH</name>
<keyword evidence="1" id="KW-0507">mRNA processing</keyword>
<accession>A0A9P3USW6</accession>
<dbReference type="SUPFAM" id="SSF57756">
    <property type="entry name" value="Retrovirus zinc finger-like domains"/>
    <property type="match status" value="1"/>
</dbReference>
<dbReference type="GO" id="GO:0003676">
    <property type="term" value="F:nucleic acid binding"/>
    <property type="evidence" value="ECO:0007669"/>
    <property type="project" value="InterPro"/>
</dbReference>
<evidence type="ECO:0000256" key="2">
    <source>
        <dbReference type="SAM" id="MobiDB-lite"/>
    </source>
</evidence>
<keyword evidence="4" id="KW-1185">Reference proteome</keyword>
<dbReference type="GO" id="GO:0008270">
    <property type="term" value="F:zinc ion binding"/>
    <property type="evidence" value="ECO:0007669"/>
    <property type="project" value="InterPro"/>
</dbReference>
<evidence type="ECO:0008006" key="5">
    <source>
        <dbReference type="Google" id="ProtNLM"/>
    </source>
</evidence>
<proteinExistence type="predicted"/>
<protein>
    <recommendedName>
        <fullName evidence="5">Nucleic-acid-binding protein from mobile element jockey</fullName>
    </recommendedName>
</protein>
<dbReference type="OrthoDB" id="4230923at2759"/>
<evidence type="ECO:0000313" key="4">
    <source>
        <dbReference type="Proteomes" id="UP001063166"/>
    </source>
</evidence>
<evidence type="ECO:0000313" key="3">
    <source>
        <dbReference type="EMBL" id="GLB42955.1"/>
    </source>
</evidence>